<evidence type="ECO:0000259" key="3">
    <source>
        <dbReference type="SMART" id="SM00701"/>
    </source>
</evidence>
<organism evidence="4 5">
    <name type="scientific">Streptoalloteichus hindustanus</name>
    <dbReference type="NCBI Taxonomy" id="2017"/>
    <lineage>
        <taxon>Bacteria</taxon>
        <taxon>Bacillati</taxon>
        <taxon>Actinomycetota</taxon>
        <taxon>Actinomycetes</taxon>
        <taxon>Pseudonocardiales</taxon>
        <taxon>Pseudonocardiaceae</taxon>
        <taxon>Streptoalloteichus</taxon>
    </lineage>
</organism>
<dbReference type="SMART" id="SM00701">
    <property type="entry name" value="PGRP"/>
    <property type="match status" value="1"/>
</dbReference>
<dbReference type="GO" id="GO:0009253">
    <property type="term" value="P:peptidoglycan catabolic process"/>
    <property type="evidence" value="ECO:0007669"/>
    <property type="project" value="InterPro"/>
</dbReference>
<keyword evidence="5" id="KW-1185">Reference proteome</keyword>
<dbReference type="RefSeq" id="WP_073480349.1">
    <property type="nucleotide sequence ID" value="NZ_FQVN01000002.1"/>
</dbReference>
<evidence type="ECO:0000313" key="4">
    <source>
        <dbReference type="EMBL" id="SHE93438.1"/>
    </source>
</evidence>
<dbReference type="InterPro" id="IPR006619">
    <property type="entry name" value="PGRP_domain_met/bac"/>
</dbReference>
<accession>A0A1M4XJ72</accession>
<dbReference type="EMBL" id="FQVN01000002">
    <property type="protein sequence ID" value="SHE93438.1"/>
    <property type="molecule type" value="Genomic_DNA"/>
</dbReference>
<feature type="compositionally biased region" description="Basic and acidic residues" evidence="2">
    <location>
        <begin position="223"/>
        <end position="242"/>
    </location>
</feature>
<feature type="domain" description="Peptidoglycan recognition protein family" evidence="3">
    <location>
        <begin position="1"/>
        <end position="152"/>
    </location>
</feature>
<dbReference type="InterPro" id="IPR036505">
    <property type="entry name" value="Amidase/PGRP_sf"/>
</dbReference>
<dbReference type="Pfam" id="PF01510">
    <property type="entry name" value="Amidase_2"/>
    <property type="match status" value="1"/>
</dbReference>
<dbReference type="SUPFAM" id="SSF55846">
    <property type="entry name" value="N-acetylmuramoyl-L-alanine amidase-like"/>
    <property type="match status" value="1"/>
</dbReference>
<evidence type="ECO:0000256" key="2">
    <source>
        <dbReference type="SAM" id="MobiDB-lite"/>
    </source>
</evidence>
<dbReference type="InterPro" id="IPR015510">
    <property type="entry name" value="PGRP"/>
</dbReference>
<dbReference type="CDD" id="cd06583">
    <property type="entry name" value="PGRP"/>
    <property type="match status" value="1"/>
</dbReference>
<gene>
    <name evidence="4" type="ORF">SAMN05444320_10219</name>
</gene>
<evidence type="ECO:0000313" key="5">
    <source>
        <dbReference type="Proteomes" id="UP000184501"/>
    </source>
</evidence>
<comment type="similarity">
    <text evidence="1">Belongs to the N-acetylmuramoyl-L-alanine amidase 2 family.</text>
</comment>
<proteinExistence type="inferred from homology"/>
<evidence type="ECO:0000256" key="1">
    <source>
        <dbReference type="ARBA" id="ARBA00007553"/>
    </source>
</evidence>
<feature type="region of interest" description="Disordered" evidence="2">
    <location>
        <begin position="209"/>
        <end position="242"/>
    </location>
</feature>
<dbReference type="InterPro" id="IPR002502">
    <property type="entry name" value="Amidase_domain"/>
</dbReference>
<dbReference type="GO" id="GO:0008270">
    <property type="term" value="F:zinc ion binding"/>
    <property type="evidence" value="ECO:0007669"/>
    <property type="project" value="InterPro"/>
</dbReference>
<dbReference type="Proteomes" id="UP000184501">
    <property type="component" value="Unassembled WGS sequence"/>
</dbReference>
<dbReference type="Gene3D" id="3.40.80.10">
    <property type="entry name" value="Peptidoglycan recognition protein-like"/>
    <property type="match status" value="1"/>
</dbReference>
<sequence>MSFLTRAGWGADESLRFDADGKEVWPREFSPVQALTVHHTATPVDNDPRVTVRAVYRYHTAERGWGDIGYHLLIDPLGTIYEGRHSGGDLLPVLERLPLNGTARAVTAGHVSGCNPGNIGICLLGTFTTEGPTIHARRSLALTLALLCRACGLDPLGVIEYRNPDSGLTKAVHTVSRHRDWLATECPGDAFSAQFDQVRRDVAELMGLREAPKGPRVVRHGSGRREGGNEGRGGRVDGGDSR</sequence>
<dbReference type="AlphaFoldDB" id="A0A1M4XJ72"/>
<reference evidence="4 5" key="1">
    <citation type="submission" date="2016-11" db="EMBL/GenBank/DDBJ databases">
        <authorList>
            <person name="Jaros S."/>
            <person name="Januszkiewicz K."/>
            <person name="Wedrychowicz H."/>
        </authorList>
    </citation>
    <scope>NUCLEOTIDE SEQUENCE [LARGE SCALE GENOMIC DNA]</scope>
    <source>
        <strain evidence="4 5">DSM 44523</strain>
    </source>
</reference>
<dbReference type="PANTHER" id="PTHR11022">
    <property type="entry name" value="PEPTIDOGLYCAN RECOGNITION PROTEIN"/>
    <property type="match status" value="1"/>
</dbReference>
<protein>
    <submittedName>
        <fullName evidence="4">N-acetylmuramoyl-L-alanine amidase</fullName>
    </submittedName>
</protein>
<dbReference type="GO" id="GO:0008745">
    <property type="term" value="F:N-acetylmuramoyl-L-alanine amidase activity"/>
    <property type="evidence" value="ECO:0007669"/>
    <property type="project" value="InterPro"/>
</dbReference>
<name>A0A1M4XJ72_STRHI</name>
<dbReference type="PANTHER" id="PTHR11022:SF41">
    <property type="entry name" value="PEPTIDOGLYCAN-RECOGNITION PROTEIN LC-RELATED"/>
    <property type="match status" value="1"/>
</dbReference>